<keyword evidence="1" id="KW-0732">Signal</keyword>
<feature type="region of interest" description="Disordered" evidence="2">
    <location>
        <begin position="203"/>
        <end position="249"/>
    </location>
</feature>
<organism evidence="3 4">
    <name type="scientific">Purpureocillium lilacinum</name>
    <name type="common">Paecilomyces lilacinus</name>
    <dbReference type="NCBI Taxonomy" id="33203"/>
    <lineage>
        <taxon>Eukaryota</taxon>
        <taxon>Fungi</taxon>
        <taxon>Dikarya</taxon>
        <taxon>Ascomycota</taxon>
        <taxon>Pezizomycotina</taxon>
        <taxon>Sordariomycetes</taxon>
        <taxon>Hypocreomycetidae</taxon>
        <taxon>Hypocreales</taxon>
        <taxon>Ophiocordycipitaceae</taxon>
        <taxon>Purpureocillium</taxon>
    </lineage>
</organism>
<dbReference type="Proteomes" id="UP001287286">
    <property type="component" value="Unassembled WGS sequence"/>
</dbReference>
<dbReference type="EMBL" id="JAWRVI010000003">
    <property type="protein sequence ID" value="KAK4094387.1"/>
    <property type="molecule type" value="Genomic_DNA"/>
</dbReference>
<evidence type="ECO:0000256" key="1">
    <source>
        <dbReference type="ARBA" id="ARBA00022729"/>
    </source>
</evidence>
<keyword evidence="4" id="KW-1185">Reference proteome</keyword>
<feature type="region of interest" description="Disordered" evidence="2">
    <location>
        <begin position="338"/>
        <end position="358"/>
    </location>
</feature>
<sequence length="784" mass="83165">MDDQQARQRVRSAASADRPSRRQFRASRWLLSGAAPARGRCGVPPIHAARRCIAAGVAGRPRAPQFGRPSCAGRRRSEEAADLKERVRGLVNFRADCWPATPVHPLPYCRNALVVDPTGATASPRQCAPARLLARTCTEAAMECINALSVVQSFPPCRLPLSHMLEVGGARACVCASVPGPTDGGFGRDALTCEWIQLAASPRCPAQPSPAPGQQRLGTPTGGRYPKFRTPQSSSDPKRPRRAPQSPPVFVSVFGPAPIGCALSPQVPSCAALRCAANGGGGLDALASQQRLLPLNGFCENSAFDPTVDSGFHQPPASAAASFVPRKLTLLAPSRQLPAGPAQRGIDPHCSSPSLVETSRPRETPWLFVTSACLETPSCINDSQGHPPLEAAEPASASRPSFHHRLTSIAVHFVFPTPGAMRFPRFLPVLLAAALPTASALANPADRAQIPMMPPPPPQSPPTADDKGSSSGSGSGGGSASSSAVPLADILGTNRALTSFSSFARMHASTSSLLADHSAKTTVLAPLNSAIEALPRKPWEDPRDYDALGEQAYDGSGGESRADANLRRFVEAHLVRVSPWREGEKAPTVGGRLIWWADQKSGKRVILPDGIEVEKVASTVANGEVMRPQLALAALLIPTASCAREVARENEKRAQDGVKKIDCRQHEGGYCGWKWASPYRESLLTDIIKDLNVNATFKDGQILGCKMMSGMQRTGYCARLEKYKKKEIPGTEVFKLAKALKKHCGGCGTAWSNDDGPTGGGVCLNFYEGSIKPCKGGPGIKGCY</sequence>
<evidence type="ECO:0000256" key="2">
    <source>
        <dbReference type="SAM" id="MobiDB-lite"/>
    </source>
</evidence>
<dbReference type="SUPFAM" id="SSF82153">
    <property type="entry name" value="FAS1 domain"/>
    <property type="match status" value="1"/>
</dbReference>
<dbReference type="InterPro" id="IPR036378">
    <property type="entry name" value="FAS1_dom_sf"/>
</dbReference>
<proteinExistence type="predicted"/>
<feature type="compositionally biased region" description="Pro residues" evidence="2">
    <location>
        <begin position="452"/>
        <end position="461"/>
    </location>
</feature>
<accession>A0ABR0CD83</accession>
<feature type="region of interest" description="Disordered" evidence="2">
    <location>
        <begin position="1"/>
        <end position="22"/>
    </location>
</feature>
<evidence type="ECO:0008006" key="5">
    <source>
        <dbReference type="Google" id="ProtNLM"/>
    </source>
</evidence>
<dbReference type="InterPro" id="IPR040200">
    <property type="entry name" value="Mug57-like"/>
</dbReference>
<reference evidence="3 4" key="1">
    <citation type="journal article" date="2024" name="Microbiol. Resour. Announc.">
        <title>Genome annotations for the ascomycete fungi Trichoderma harzianum, Trichoderma aggressivum, and Purpureocillium lilacinum.</title>
        <authorList>
            <person name="Beijen E.P.W."/>
            <person name="Ohm R.A."/>
        </authorList>
    </citation>
    <scope>NUCLEOTIDE SEQUENCE [LARGE SCALE GENOMIC DNA]</scope>
    <source>
        <strain evidence="3 4">CBS 150709</strain>
    </source>
</reference>
<protein>
    <recommendedName>
        <fullName evidence="5">FAS1 domain-containing protein</fullName>
    </recommendedName>
</protein>
<feature type="region of interest" description="Disordered" evidence="2">
    <location>
        <begin position="447"/>
        <end position="484"/>
    </location>
</feature>
<evidence type="ECO:0000313" key="3">
    <source>
        <dbReference type="EMBL" id="KAK4094387.1"/>
    </source>
</evidence>
<evidence type="ECO:0000313" key="4">
    <source>
        <dbReference type="Proteomes" id="UP001287286"/>
    </source>
</evidence>
<name>A0ABR0CD83_PURLI</name>
<comment type="caution">
    <text evidence="3">The sequence shown here is derived from an EMBL/GenBank/DDBJ whole genome shotgun (WGS) entry which is preliminary data.</text>
</comment>
<dbReference type="PANTHER" id="PTHR28156">
    <property type="entry name" value="FAS1 DOMAIN-CONTAINING PROTEIN YDR262W"/>
    <property type="match status" value="1"/>
</dbReference>
<dbReference type="PANTHER" id="PTHR28156:SF1">
    <property type="entry name" value="FAS1 DOMAIN-CONTAINING PROTEIN YDR262W"/>
    <property type="match status" value="1"/>
</dbReference>
<gene>
    <name evidence="3" type="ORF">Purlil1_992</name>
</gene>